<dbReference type="EMBL" id="KY489977">
    <property type="protein sequence ID" value="AQZ37127.1"/>
    <property type="molecule type" value="Genomic_DNA"/>
</dbReference>
<name>A0A1U9Y7T5_9PSEU</name>
<evidence type="ECO:0000259" key="3">
    <source>
        <dbReference type="Pfam" id="PF16173"/>
    </source>
</evidence>
<evidence type="ECO:0000313" key="4">
    <source>
        <dbReference type="EMBL" id="AQZ37127.1"/>
    </source>
</evidence>
<protein>
    <submittedName>
        <fullName evidence="5">DUF4832 domain-containing protein</fullName>
    </submittedName>
</protein>
<dbReference type="Pfam" id="PF16116">
    <property type="entry name" value="DUF4832"/>
    <property type="match status" value="1"/>
</dbReference>
<evidence type="ECO:0000313" key="5">
    <source>
        <dbReference type="EMBL" id="QUF05265.1"/>
    </source>
</evidence>
<dbReference type="AlphaFoldDB" id="A0A1U9Y7T5"/>
<reference evidence="5" key="2">
    <citation type="submission" date="2021-04" db="EMBL/GenBank/DDBJ databases">
        <title>Genomic sequence of Actinosynnema pretiosum subsp. pretiosum ATCC 31280 (C-14919).</title>
        <authorList>
            <person name="Bai L."/>
            <person name="Wang X."/>
            <person name="Xiao Y."/>
        </authorList>
    </citation>
    <scope>NUCLEOTIDE SEQUENCE</scope>
    <source>
        <strain evidence="5">ATCC 31280</strain>
    </source>
</reference>
<dbReference type="Proteomes" id="UP000677152">
    <property type="component" value="Chromosome"/>
</dbReference>
<dbReference type="EMBL" id="CP073249">
    <property type="protein sequence ID" value="QUF05265.1"/>
    <property type="molecule type" value="Genomic_DNA"/>
</dbReference>
<gene>
    <name evidence="5" type="ORF">KCV87_03885</name>
</gene>
<dbReference type="InterPro" id="IPR032379">
    <property type="entry name" value="DUF4874"/>
</dbReference>
<sequence length="561" mass="59930">MPKIVPGLVVAVAATGVLAAPASAAITGPTVTSTATTVTFEVGRTGTPAFSRVYVDTDRSAATGYAQGGIGADYLLENGSLYRHSGGGWAWTQVRAVPFTSSGSIARWTVERADLGEQASPNDVDVVFQVEAPVETSAKVTHTYTGGAGGSVAYQPSTANVPNPERGLYHHTGDCDKADLSADALRKHRTEQGITLAMCVFYLAEYRSSPIAQTALDRLQRQFDAARVAGVKLVLRFAYTASESGEDAPKDRVLAHIDQLTPLLRANADVTAVVQAGFVGAWGEWYYTRNFGNAGVVSATDQANRKAVVDKLLTALPANRAVQLRTPKFKRALYAGGNTRVGHHNDCFLASDTDFGTYEDPATEHPYLEAETRSLPMGGETCAVNPPRTDCPTATAELSRFHWTYLNTDYQQDVLRAWSAQGCLAEVTTKLGYRFTLRDSVFPTTTTRGAALPVRVNLTNDGYAAAVNQRTVNLVLRNTTTGALTRLPLTADPRTWLPGAQAIAQDAQIPPSLATGTYALLLELADPALPGRPEYSIQTANTGLWDAATGLTDLKQTITVS</sequence>
<keyword evidence="1" id="KW-0732">Signal</keyword>
<proteinExistence type="predicted"/>
<evidence type="ECO:0000259" key="2">
    <source>
        <dbReference type="Pfam" id="PF16116"/>
    </source>
</evidence>
<dbReference type="InterPro" id="IPR032267">
    <property type="entry name" value="DUF4832"/>
</dbReference>
<organism evidence="4">
    <name type="scientific">Actinosynnema pretiosum subsp. pretiosum</name>
    <dbReference type="NCBI Taxonomy" id="103721"/>
    <lineage>
        <taxon>Bacteria</taxon>
        <taxon>Bacillati</taxon>
        <taxon>Actinomycetota</taxon>
        <taxon>Actinomycetes</taxon>
        <taxon>Pseudonocardiales</taxon>
        <taxon>Pseudonocardiaceae</taxon>
        <taxon>Actinosynnema</taxon>
    </lineage>
</organism>
<feature type="signal peptide" evidence="1">
    <location>
        <begin position="1"/>
        <end position="24"/>
    </location>
</feature>
<dbReference type="Pfam" id="PF16173">
    <property type="entry name" value="DUF4874"/>
    <property type="match status" value="1"/>
</dbReference>
<feature type="domain" description="DUF4832" evidence="2">
    <location>
        <begin position="340"/>
        <end position="541"/>
    </location>
</feature>
<feature type="chain" id="PRO_5039322999" evidence="1">
    <location>
        <begin position="25"/>
        <end position="561"/>
    </location>
</feature>
<accession>A0A1U9Y7T5</accession>
<feature type="domain" description="DUF4874" evidence="3">
    <location>
        <begin position="163"/>
        <end position="328"/>
    </location>
</feature>
<evidence type="ECO:0000256" key="1">
    <source>
        <dbReference type="SAM" id="SignalP"/>
    </source>
</evidence>
<reference evidence="4" key="1">
    <citation type="submission" date="2017-01" db="EMBL/GenBank/DDBJ databases">
        <title>Optimization of ansamitocin biosynthetic pathway.</title>
        <authorList>
            <person name="Ning X."/>
            <person name="Bai L."/>
        </authorList>
    </citation>
    <scope>NUCLEOTIDE SEQUENCE</scope>
    <source>
        <strain evidence="4">ATCC 31280</strain>
    </source>
</reference>